<accession>A0ABU6RYK3</accession>
<evidence type="ECO:0000313" key="1">
    <source>
        <dbReference type="EMBL" id="MED6129152.1"/>
    </source>
</evidence>
<name>A0ABU6RYK3_9FABA</name>
<gene>
    <name evidence="1" type="ORF">PIB30_105110</name>
</gene>
<protein>
    <submittedName>
        <fullName evidence="1">Uncharacterized protein</fullName>
    </submittedName>
</protein>
<proteinExistence type="predicted"/>
<feature type="non-terminal residue" evidence="1">
    <location>
        <position position="1"/>
    </location>
</feature>
<dbReference type="Proteomes" id="UP001341840">
    <property type="component" value="Unassembled WGS sequence"/>
</dbReference>
<sequence length="71" mass="7831">ALGIEKSMEKAKEGIGSKGFMKRSEKGGFWPRSRLEFHIFGPRPSLFEAQFDLYGGRTAEAQGTLPQLGSI</sequence>
<evidence type="ECO:0000313" key="2">
    <source>
        <dbReference type="Proteomes" id="UP001341840"/>
    </source>
</evidence>
<organism evidence="1 2">
    <name type="scientific">Stylosanthes scabra</name>
    <dbReference type="NCBI Taxonomy" id="79078"/>
    <lineage>
        <taxon>Eukaryota</taxon>
        <taxon>Viridiplantae</taxon>
        <taxon>Streptophyta</taxon>
        <taxon>Embryophyta</taxon>
        <taxon>Tracheophyta</taxon>
        <taxon>Spermatophyta</taxon>
        <taxon>Magnoliopsida</taxon>
        <taxon>eudicotyledons</taxon>
        <taxon>Gunneridae</taxon>
        <taxon>Pentapetalae</taxon>
        <taxon>rosids</taxon>
        <taxon>fabids</taxon>
        <taxon>Fabales</taxon>
        <taxon>Fabaceae</taxon>
        <taxon>Papilionoideae</taxon>
        <taxon>50 kb inversion clade</taxon>
        <taxon>dalbergioids sensu lato</taxon>
        <taxon>Dalbergieae</taxon>
        <taxon>Pterocarpus clade</taxon>
        <taxon>Stylosanthes</taxon>
    </lineage>
</organism>
<feature type="non-terminal residue" evidence="1">
    <location>
        <position position="71"/>
    </location>
</feature>
<dbReference type="EMBL" id="JASCZI010033983">
    <property type="protein sequence ID" value="MED6129152.1"/>
    <property type="molecule type" value="Genomic_DNA"/>
</dbReference>
<keyword evidence="2" id="KW-1185">Reference proteome</keyword>
<reference evidence="1 2" key="1">
    <citation type="journal article" date="2023" name="Plants (Basel)">
        <title>Bridging the Gap: Combining Genomics and Transcriptomics Approaches to Understand Stylosanthes scabra, an Orphan Legume from the Brazilian Caatinga.</title>
        <authorList>
            <person name="Ferreira-Neto J.R.C."/>
            <person name="da Silva M.D."/>
            <person name="Binneck E."/>
            <person name="de Melo N.F."/>
            <person name="da Silva R.H."/>
            <person name="de Melo A.L.T.M."/>
            <person name="Pandolfi V."/>
            <person name="Bustamante F.O."/>
            <person name="Brasileiro-Vidal A.C."/>
            <person name="Benko-Iseppon A.M."/>
        </authorList>
    </citation>
    <scope>NUCLEOTIDE SEQUENCE [LARGE SCALE GENOMIC DNA]</scope>
    <source>
        <tissue evidence="1">Leaves</tissue>
    </source>
</reference>
<comment type="caution">
    <text evidence="1">The sequence shown here is derived from an EMBL/GenBank/DDBJ whole genome shotgun (WGS) entry which is preliminary data.</text>
</comment>